<proteinExistence type="predicted"/>
<protein>
    <recommendedName>
        <fullName evidence="3">Toluene tolerance protein</fullName>
    </recommendedName>
</protein>
<reference evidence="1 2" key="1">
    <citation type="submission" date="2020-03" db="EMBL/GenBank/DDBJ databases">
        <title>Metagenomic, metatranscriptomic, and metabolomic analyses revealed the key microbes and metabolic features during the fermentation of ganjang, Korean traditional soy sauce.</title>
        <authorList>
            <person name="Chun B.H."/>
            <person name="Jeon C.O."/>
        </authorList>
    </citation>
    <scope>NUCLEOTIDE SEQUENCE [LARGE SCALE GENOMIC DNA]</scope>
    <source>
        <strain evidence="1 2">KG14</strain>
    </source>
</reference>
<evidence type="ECO:0000313" key="1">
    <source>
        <dbReference type="EMBL" id="NWN92697.1"/>
    </source>
</evidence>
<comment type="caution">
    <text evidence="1">The sequence shown here is derived from an EMBL/GenBank/DDBJ whole genome shotgun (WGS) entry which is preliminary data.</text>
</comment>
<accession>A0A851HUG6</accession>
<evidence type="ECO:0000313" key="2">
    <source>
        <dbReference type="Proteomes" id="UP000536442"/>
    </source>
</evidence>
<name>A0A851HUG6_9GAMM</name>
<organism evidence="1 2">
    <name type="scientific">Marinobacter adhaerens</name>
    <dbReference type="NCBI Taxonomy" id="1033846"/>
    <lineage>
        <taxon>Bacteria</taxon>
        <taxon>Pseudomonadati</taxon>
        <taxon>Pseudomonadota</taxon>
        <taxon>Gammaproteobacteria</taxon>
        <taxon>Pseudomonadales</taxon>
        <taxon>Marinobacteraceae</taxon>
        <taxon>Marinobacter</taxon>
    </lineage>
</organism>
<evidence type="ECO:0008006" key="3">
    <source>
        <dbReference type="Google" id="ProtNLM"/>
    </source>
</evidence>
<sequence length="243" mass="28364">MNTPNRQSPDWHPEELSFLNKNKVIKTVATTHDLTLIKKRWAYNTLREVFLTENGYVLKRYTHFPGRKDYRKIWQREHDALKRLDGLNTPDSVGYLYVKHSARITGTLHLRTFLPGSAVDWSSEQNVQNLAALIASIHKRHVAILDPQYENFICTHSCPNAIGFIDFGRARVFSSMNFLMLFHIGKDLAKLNINGRLNSRQIETFSQNYQNLMQFSSLQNSVISFSRNYWLRRRARKYGTADN</sequence>
<dbReference type="EMBL" id="JABEVQ010000008">
    <property type="protein sequence ID" value="NWN92697.1"/>
    <property type="molecule type" value="Genomic_DNA"/>
</dbReference>
<dbReference type="AlphaFoldDB" id="A0A851HUG6"/>
<gene>
    <name evidence="1" type="ORF">HLV39_14465</name>
</gene>
<dbReference type="Proteomes" id="UP000536442">
    <property type="component" value="Unassembled WGS sequence"/>
</dbReference>
<dbReference type="SUPFAM" id="SSF56112">
    <property type="entry name" value="Protein kinase-like (PK-like)"/>
    <property type="match status" value="1"/>
</dbReference>
<keyword evidence="2" id="KW-1185">Reference proteome</keyword>
<dbReference type="InterPro" id="IPR011009">
    <property type="entry name" value="Kinase-like_dom_sf"/>
</dbReference>